<evidence type="ECO:0000313" key="5">
    <source>
        <dbReference type="EMBL" id="AMU91602.1"/>
    </source>
</evidence>
<dbReference type="Pfam" id="PF12236">
    <property type="entry name" value="Head-tail_con"/>
    <property type="match status" value="1"/>
</dbReference>
<dbReference type="KEGG" id="smaz:LH19_20960"/>
<dbReference type="RefSeq" id="WP_054731616.1">
    <property type="nucleotide sequence ID" value="NZ_CP009429.1"/>
</dbReference>
<evidence type="ECO:0000256" key="1">
    <source>
        <dbReference type="ARBA" id="ARBA00004328"/>
    </source>
</evidence>
<keyword evidence="6" id="KW-1185">Reference proteome</keyword>
<accession>A0AAC9AX76</accession>
<name>A0AAC9AX76_SPHMC</name>
<comment type="subcellular location">
    <subcellularLocation>
        <location evidence="1">Virion</location>
    </subcellularLocation>
</comment>
<feature type="compositionally biased region" description="Basic and acidic residues" evidence="4">
    <location>
        <begin position="18"/>
        <end position="39"/>
    </location>
</feature>
<keyword evidence="2" id="KW-1188">Viral release from host cell</keyword>
<dbReference type="Proteomes" id="UP000076088">
    <property type="component" value="Chromosome"/>
</dbReference>
<dbReference type="AlphaFoldDB" id="A0AAC9AX76"/>
<proteinExistence type="predicted"/>
<reference evidence="5 6" key="2">
    <citation type="journal article" date="2016" name="Genome Announc.">
        <title>Complete Genome Sequence of Sphingopyxis macrogoltabida Strain 203N (NBRC 111659), a Polyethylene Glycol Degrader.</title>
        <authorList>
            <person name="Ohtsubo Y."/>
            <person name="Nonoyama S."/>
            <person name="Nagata Y."/>
            <person name="Numata M."/>
            <person name="Tsuchikane K."/>
            <person name="Hosoyama A."/>
            <person name="Yamazoe A."/>
            <person name="Tsuda M."/>
            <person name="Fujita N."/>
            <person name="Kawai F."/>
        </authorList>
    </citation>
    <scope>NUCLEOTIDE SEQUENCE [LARGE SCALE GENOMIC DNA]</scope>
    <source>
        <strain evidence="5 6">203N</strain>
    </source>
</reference>
<organism evidence="5 6">
    <name type="scientific">Sphingopyxis macrogoltabida</name>
    <name type="common">Sphingomonas macrogoltabidus</name>
    <dbReference type="NCBI Taxonomy" id="33050"/>
    <lineage>
        <taxon>Bacteria</taxon>
        <taxon>Pseudomonadati</taxon>
        <taxon>Pseudomonadota</taxon>
        <taxon>Alphaproteobacteria</taxon>
        <taxon>Sphingomonadales</taxon>
        <taxon>Sphingomonadaceae</taxon>
        <taxon>Sphingopyxis</taxon>
    </lineage>
</organism>
<evidence type="ECO:0008006" key="7">
    <source>
        <dbReference type="Google" id="ProtNLM"/>
    </source>
</evidence>
<evidence type="ECO:0000313" key="6">
    <source>
        <dbReference type="Proteomes" id="UP000076088"/>
    </source>
</evidence>
<feature type="region of interest" description="Disordered" evidence="4">
    <location>
        <begin position="1"/>
        <end position="39"/>
    </location>
</feature>
<protein>
    <recommendedName>
        <fullName evidence="7">Phage tail protein</fullName>
    </recommendedName>
</protein>
<evidence type="ECO:0000256" key="4">
    <source>
        <dbReference type="SAM" id="MobiDB-lite"/>
    </source>
</evidence>
<dbReference type="InterPro" id="IPR020991">
    <property type="entry name" value="Connector_podovirus"/>
</dbReference>
<evidence type="ECO:0000256" key="3">
    <source>
        <dbReference type="ARBA" id="ARBA00023219"/>
    </source>
</evidence>
<sequence>MRETLSLKSKPKNAPAGEKSRREHAEKVSKDLKAARRDAESDWYSIADYSGYGSVPGLMTDAQGKERPKLRHLLDSHPILAFRTVRNGMYSGLSSPNRPWIEFKFVDTELNEYQVAREWLDEFQSVIYALFDASNFYYVARQNYGSMARFGPAAGIMTEHPIEVAPCLSLGIGSYWLGLNDAFNVDTLVRNCPMTVSQVVQRFVGRPGGTYDWSTVSDTVKRKWDNSDYSAIVQCKQLIEPGANDAWDSVIWDHNDQRQTAMLEAKRYSEQPFWAPRWDAGDSSPTHYGRGLGHDCLADMRELALINLREQNMFDLLAKPPTVGGAHNLDMRPGAHTHVADMSDVQAAKPIYEVNPMALQWAEKKILRLHDTIDRLALADLFFAITNMPGVQPRNVEELFRRDEERLTQIGPAVETVNDDMLPIAVARMIGIARRGDLIPPAPEELQGRELKVEFVSVLAMAQKMQGLQITERVVGFVGSLGSIFGPQVLDKINPDAIVDDYAERANMPAKAIRDDASVEQIRAQRAQEQQMAQMAQMAQPAKDATAAALNIAEMSNASESF</sequence>
<dbReference type="EMBL" id="CP013344">
    <property type="protein sequence ID" value="AMU91602.1"/>
    <property type="molecule type" value="Genomic_DNA"/>
</dbReference>
<evidence type="ECO:0000256" key="2">
    <source>
        <dbReference type="ARBA" id="ARBA00022612"/>
    </source>
</evidence>
<reference evidence="6" key="1">
    <citation type="submission" date="2015-11" db="EMBL/GenBank/DDBJ databases">
        <title>Complete genome sequence of a polyethylene-glycol degrader Sphingopyxis macrogoltabida 203N (NBRC 111659).</title>
        <authorList>
            <person name="Yoshiyuki O."/>
            <person name="Shouta N."/>
            <person name="Nagata Y."/>
            <person name="Numata M."/>
            <person name="Tsuchikane K."/>
            <person name="Hosoyama A."/>
            <person name="Yamazoe A."/>
            <person name="Tsuda M."/>
            <person name="Fujita N."/>
            <person name="Kawai F."/>
        </authorList>
    </citation>
    <scope>NUCLEOTIDE SEQUENCE [LARGE SCALE GENOMIC DNA]</scope>
    <source>
        <strain evidence="6">203N</strain>
    </source>
</reference>
<keyword evidence="3" id="KW-0231">Viral genome packaging</keyword>
<gene>
    <name evidence="5" type="ORF">ATM17_21540</name>
</gene>